<accession>A0A9P1E567</accession>
<feature type="domain" description="DUF4378" evidence="3">
    <location>
        <begin position="617"/>
        <end position="785"/>
    </location>
</feature>
<dbReference type="PANTHER" id="PTHR34282:SF2">
    <property type="entry name" value="DUF3741 DOMAIN-CONTAINING PROTEIN"/>
    <property type="match status" value="1"/>
</dbReference>
<dbReference type="PANTHER" id="PTHR34282">
    <property type="entry name" value="OS01G0228800 PROTEIN-RELATED"/>
    <property type="match status" value="1"/>
</dbReference>
<proteinExistence type="predicted"/>
<keyword evidence="1" id="KW-0175">Coiled coil</keyword>
<dbReference type="EMBL" id="CAMAPE010000011">
    <property type="protein sequence ID" value="CAH9079854.1"/>
    <property type="molecule type" value="Genomic_DNA"/>
</dbReference>
<keyword evidence="5" id="KW-1185">Reference proteome</keyword>
<protein>
    <recommendedName>
        <fullName evidence="3">DUF4378 domain-containing protein</fullName>
    </recommendedName>
</protein>
<name>A0A9P1E567_CUSEU</name>
<comment type="caution">
    <text evidence="4">The sequence shown here is derived from an EMBL/GenBank/DDBJ whole genome shotgun (WGS) entry which is preliminary data.</text>
</comment>
<feature type="compositionally biased region" description="Low complexity" evidence="2">
    <location>
        <begin position="241"/>
        <end position="259"/>
    </location>
</feature>
<dbReference type="Proteomes" id="UP001152484">
    <property type="component" value="Unassembled WGS sequence"/>
</dbReference>
<evidence type="ECO:0000313" key="5">
    <source>
        <dbReference type="Proteomes" id="UP001152484"/>
    </source>
</evidence>
<dbReference type="Pfam" id="PF14309">
    <property type="entry name" value="DUF4378"/>
    <property type="match status" value="1"/>
</dbReference>
<evidence type="ECO:0000259" key="3">
    <source>
        <dbReference type="Pfam" id="PF14309"/>
    </source>
</evidence>
<organism evidence="4 5">
    <name type="scientific">Cuscuta europaea</name>
    <name type="common">European dodder</name>
    <dbReference type="NCBI Taxonomy" id="41803"/>
    <lineage>
        <taxon>Eukaryota</taxon>
        <taxon>Viridiplantae</taxon>
        <taxon>Streptophyta</taxon>
        <taxon>Embryophyta</taxon>
        <taxon>Tracheophyta</taxon>
        <taxon>Spermatophyta</taxon>
        <taxon>Magnoliopsida</taxon>
        <taxon>eudicotyledons</taxon>
        <taxon>Gunneridae</taxon>
        <taxon>Pentapetalae</taxon>
        <taxon>asterids</taxon>
        <taxon>lamiids</taxon>
        <taxon>Solanales</taxon>
        <taxon>Convolvulaceae</taxon>
        <taxon>Cuscuteae</taxon>
        <taxon>Cuscuta</taxon>
        <taxon>Cuscuta subgen. Cuscuta</taxon>
    </lineage>
</organism>
<evidence type="ECO:0000313" key="4">
    <source>
        <dbReference type="EMBL" id="CAH9079854.1"/>
    </source>
</evidence>
<evidence type="ECO:0000256" key="1">
    <source>
        <dbReference type="SAM" id="Coils"/>
    </source>
</evidence>
<dbReference type="OrthoDB" id="1079501at2759"/>
<gene>
    <name evidence="4" type="ORF">CEURO_LOCUS7263</name>
</gene>
<feature type="coiled-coil region" evidence="1">
    <location>
        <begin position="91"/>
        <end position="121"/>
    </location>
</feature>
<feature type="region of interest" description="Disordered" evidence="2">
    <location>
        <begin position="241"/>
        <end position="266"/>
    </location>
</feature>
<reference evidence="4" key="1">
    <citation type="submission" date="2022-07" db="EMBL/GenBank/DDBJ databases">
        <authorList>
            <person name="Macas J."/>
            <person name="Novak P."/>
            <person name="Neumann P."/>
        </authorList>
    </citation>
    <scope>NUCLEOTIDE SEQUENCE</scope>
</reference>
<dbReference type="AlphaFoldDB" id="A0A9P1E567"/>
<sequence>MPREKPKSAAYRSFLSCDDPKGVVECKTVRKSKVSEARKEEMVSKGSGHELNCSCSSHLMEVSRGAQKLTQVIDSWSKGIGSSDRKSKDVAKELLKGALDLQESLERLEKLQEEASGFMAKLNKPKEGSGKGKLKRSVVVGGIERTKSERIAYDNQKYKLEFGKARHSIDGASWDCYEELRESILDSFAKQNLSTLPTHALEKGSFGRWEIELSTDLATTSSSRSSCEKACLDRIQLISSPDLPSSSSSQSSMFQSQECSSHDSSLPKVQHFKPKVTSLVAKLMGLEEITSGTLEFTSQKHSLPYQRRPMFEIGLPKAKKSSSVDPKQRATQECTGGMQFRSKSIDESMCMTCQPIVSDLGNKFGNGCKPIVLMKPLYAPDLQEERLYSMAYPFEENELDKKGMNTKWKRTELREGWSKKHRQAVSCLNDDGITVLGKLSPNRTTNPRKHRLEKKEVVDKRASPNIRKEDMKKVKYMEACKPHDLEKLTCVKLKKQQVVSNISEKVIMWQNSIASDSTLDEEAAFHNSRSRTYMKRNNKPVQSSSVSIGENMVDNMVDKKARIDLKPKKETIESENLHFEEISVVSQTSPFDDRSTDENLSCNSMMLTIGSECNDHDQLFINPKLNLESNTTKNFLLSSTPFLTRVEELFHACTSEPVVKPVYSNDETSDTKVLLDCASELLDNKYTQSKMSSDRLPITSRACIIPLDKLVAEICDGIDTLMSYRDLTTDTLCVDTSGALIERDMWCKGAIRGACDLGWREGFTCNEIENVVVDMEKLLLSGILEDALDDFAGR</sequence>
<evidence type="ECO:0000256" key="2">
    <source>
        <dbReference type="SAM" id="MobiDB-lite"/>
    </source>
</evidence>
<dbReference type="InterPro" id="IPR025486">
    <property type="entry name" value="DUF4378"/>
</dbReference>